<feature type="transmembrane region" description="Helical" evidence="3">
    <location>
        <begin position="166"/>
        <end position="187"/>
    </location>
</feature>
<dbReference type="PATRIC" id="fig|1121305.3.peg.179"/>
<evidence type="ECO:0000313" key="6">
    <source>
        <dbReference type="Proteomes" id="UP000075374"/>
    </source>
</evidence>
<dbReference type="SUPFAM" id="SSF55874">
    <property type="entry name" value="ATPase domain of HSP90 chaperone/DNA topoisomerase II/histidine kinase"/>
    <property type="match status" value="1"/>
</dbReference>
<dbReference type="Gene3D" id="3.30.565.10">
    <property type="entry name" value="Histidine kinase-like ATPase, C-terminal domain"/>
    <property type="match status" value="1"/>
</dbReference>
<proteinExistence type="predicted"/>
<dbReference type="InterPro" id="IPR005467">
    <property type="entry name" value="His_kinase_dom"/>
</dbReference>
<dbReference type="Pfam" id="PF14689">
    <property type="entry name" value="SPOB_a"/>
    <property type="match status" value="1"/>
</dbReference>
<dbReference type="EC" id="2.7.13.3" evidence="5"/>
<dbReference type="GO" id="GO:0000160">
    <property type="term" value="P:phosphorelay signal transduction system"/>
    <property type="evidence" value="ECO:0007669"/>
    <property type="project" value="UniProtKB-KW"/>
</dbReference>
<accession>A0A151ARG8</accession>
<keyword evidence="1 5" id="KW-0418">Kinase</keyword>
<dbReference type="InterPro" id="IPR003594">
    <property type="entry name" value="HATPase_dom"/>
</dbReference>
<keyword evidence="3" id="KW-0812">Transmembrane</keyword>
<organism evidence="5 6">
    <name type="scientific">Clostridium colicanis DSM 13634</name>
    <dbReference type="NCBI Taxonomy" id="1121305"/>
    <lineage>
        <taxon>Bacteria</taxon>
        <taxon>Bacillati</taxon>
        <taxon>Bacillota</taxon>
        <taxon>Clostridia</taxon>
        <taxon>Eubacteriales</taxon>
        <taxon>Clostridiaceae</taxon>
        <taxon>Clostridium</taxon>
    </lineage>
</organism>
<name>A0A151ARG8_9CLOT</name>
<dbReference type="PANTHER" id="PTHR40448">
    <property type="entry name" value="TWO-COMPONENT SENSOR HISTIDINE KINASE"/>
    <property type="match status" value="1"/>
</dbReference>
<keyword evidence="5" id="KW-0808">Transferase</keyword>
<dbReference type="Proteomes" id="UP000075374">
    <property type="component" value="Unassembled WGS sequence"/>
</dbReference>
<dbReference type="InterPro" id="IPR036890">
    <property type="entry name" value="HATPase_C_sf"/>
</dbReference>
<dbReference type="GO" id="GO:0004673">
    <property type="term" value="F:protein histidine kinase activity"/>
    <property type="evidence" value="ECO:0007669"/>
    <property type="project" value="UniProtKB-EC"/>
</dbReference>
<keyword evidence="3" id="KW-0472">Membrane</keyword>
<keyword evidence="6" id="KW-1185">Reference proteome</keyword>
<keyword evidence="2" id="KW-0902">Two-component regulatory system</keyword>
<feature type="domain" description="Histidine kinase" evidence="4">
    <location>
        <begin position="312"/>
        <end position="443"/>
    </location>
</feature>
<evidence type="ECO:0000256" key="1">
    <source>
        <dbReference type="ARBA" id="ARBA00022777"/>
    </source>
</evidence>
<dbReference type="RefSeq" id="WP_061857126.1">
    <property type="nucleotide sequence ID" value="NZ_LTBB01000001.1"/>
</dbReference>
<dbReference type="AlphaFoldDB" id="A0A151ARG8"/>
<keyword evidence="3" id="KW-1133">Transmembrane helix</keyword>
<evidence type="ECO:0000313" key="5">
    <source>
        <dbReference type="EMBL" id="KYH30238.1"/>
    </source>
</evidence>
<reference evidence="5 6" key="1">
    <citation type="submission" date="2016-02" db="EMBL/GenBank/DDBJ databases">
        <title>Genome sequence of Clostridium colicanis DSM 13634.</title>
        <authorList>
            <person name="Poehlein A."/>
            <person name="Daniel R."/>
        </authorList>
    </citation>
    <scope>NUCLEOTIDE SEQUENCE [LARGE SCALE GENOMIC DNA]</scope>
    <source>
        <strain evidence="5 6">DSM 13634</strain>
    </source>
</reference>
<dbReference type="GO" id="GO:0042802">
    <property type="term" value="F:identical protein binding"/>
    <property type="evidence" value="ECO:0007669"/>
    <property type="project" value="TreeGrafter"/>
</dbReference>
<dbReference type="SMART" id="SM00387">
    <property type="entry name" value="HATPase_c"/>
    <property type="match status" value="1"/>
</dbReference>
<evidence type="ECO:0000256" key="2">
    <source>
        <dbReference type="ARBA" id="ARBA00023012"/>
    </source>
</evidence>
<evidence type="ECO:0000256" key="3">
    <source>
        <dbReference type="SAM" id="Phobius"/>
    </source>
</evidence>
<sequence length="450" mass="51893">MDVKNFFVEMLICTIEAVDIILIYLTLIQKLYYFKKEKLKIVLFVLIYAIFSSWISISVPTVYHTFFIMVLVVMVLSMLTSTKIKVSFIGVLAYHIYFIVFELIAMVLVSNISGVNFFNAEELQRIRFPFAVSVKIAEGLLFMATVGRSDKYTLNLSDSDINDGNIAYWALNMVLMGLVILSVNYINSNSVNILLYNTLLFLLFVFFFIIGIINYRKMLELINIKHKYQVKEEYINNLEAIMDIIRREKHDFSNHINTVYAMCVLNKPDTTEKIKNYLKSSINNLNSSYKFCDTGNTYIDGLIAVKSNYAFENNICLDVDFESSLEAVDINDNDLVAIISNIIDNAFQAVLKDTRERKKVVSLYGYIENNKYNLSIANNGPMIPEENRTRIFEKGFSTKIDNKKDHGFGLFIVERLVKKNGGDITFFSSEEETEFLIILKLKKGYYEKDS</sequence>
<dbReference type="InterPro" id="IPR039506">
    <property type="entry name" value="SPOB_a"/>
</dbReference>
<feature type="transmembrane region" description="Helical" evidence="3">
    <location>
        <begin position="39"/>
        <end position="57"/>
    </location>
</feature>
<feature type="transmembrane region" description="Helical" evidence="3">
    <location>
        <begin position="63"/>
        <end position="80"/>
    </location>
</feature>
<dbReference type="Gene3D" id="1.10.287.130">
    <property type="match status" value="1"/>
</dbReference>
<protein>
    <submittedName>
        <fullName evidence="5">Sensor histidine kinase DpiB</fullName>
        <ecNumber evidence="5">2.7.13.3</ecNumber>
    </submittedName>
</protein>
<gene>
    <name evidence="5" type="primary">dpiB</name>
    <name evidence="5" type="ORF">CLCOL_01820</name>
</gene>
<dbReference type="STRING" id="1121305.CLCOL_01820"/>
<feature type="transmembrane region" description="Helical" evidence="3">
    <location>
        <begin position="6"/>
        <end position="27"/>
    </location>
</feature>
<feature type="transmembrane region" description="Helical" evidence="3">
    <location>
        <begin position="193"/>
        <end position="215"/>
    </location>
</feature>
<dbReference type="PANTHER" id="PTHR40448:SF1">
    <property type="entry name" value="TWO-COMPONENT SENSOR HISTIDINE KINASE"/>
    <property type="match status" value="1"/>
</dbReference>
<evidence type="ECO:0000259" key="4">
    <source>
        <dbReference type="PROSITE" id="PS50109"/>
    </source>
</evidence>
<dbReference type="EMBL" id="LTBB01000001">
    <property type="protein sequence ID" value="KYH30238.1"/>
    <property type="molecule type" value="Genomic_DNA"/>
</dbReference>
<dbReference type="PROSITE" id="PS50109">
    <property type="entry name" value="HIS_KIN"/>
    <property type="match status" value="1"/>
</dbReference>
<comment type="caution">
    <text evidence="5">The sequence shown here is derived from an EMBL/GenBank/DDBJ whole genome shotgun (WGS) entry which is preliminary data.</text>
</comment>
<feature type="transmembrane region" description="Helical" evidence="3">
    <location>
        <begin position="92"/>
        <end position="114"/>
    </location>
</feature>
<dbReference type="Pfam" id="PF02518">
    <property type="entry name" value="HATPase_c"/>
    <property type="match status" value="1"/>
</dbReference>